<feature type="signal peptide" evidence="2">
    <location>
        <begin position="1"/>
        <end position="20"/>
    </location>
</feature>
<feature type="compositionally biased region" description="Basic and acidic residues" evidence="1">
    <location>
        <begin position="243"/>
        <end position="257"/>
    </location>
</feature>
<name>K0T8A7_THAOC</name>
<feature type="region of interest" description="Disordered" evidence="1">
    <location>
        <begin position="208"/>
        <end position="299"/>
    </location>
</feature>
<evidence type="ECO:0000256" key="1">
    <source>
        <dbReference type="SAM" id="MobiDB-lite"/>
    </source>
</evidence>
<feature type="compositionally biased region" description="Basic and acidic residues" evidence="1">
    <location>
        <begin position="173"/>
        <end position="184"/>
    </location>
</feature>
<reference evidence="3 4" key="1">
    <citation type="journal article" date="2012" name="Genome Biol.">
        <title>Genome and low-iron response of an oceanic diatom adapted to chronic iron limitation.</title>
        <authorList>
            <person name="Lommer M."/>
            <person name="Specht M."/>
            <person name="Roy A.S."/>
            <person name="Kraemer L."/>
            <person name="Andreson R."/>
            <person name="Gutowska M.A."/>
            <person name="Wolf J."/>
            <person name="Bergner S.V."/>
            <person name="Schilhabel M.B."/>
            <person name="Klostermeier U.C."/>
            <person name="Beiko R.G."/>
            <person name="Rosenstiel P."/>
            <person name="Hippler M."/>
            <person name="Laroche J."/>
        </authorList>
    </citation>
    <scope>NUCLEOTIDE SEQUENCE [LARGE SCALE GENOMIC DNA]</scope>
    <source>
        <strain evidence="3 4">CCMP1005</strain>
    </source>
</reference>
<feature type="chain" id="PRO_5003840777" evidence="2">
    <location>
        <begin position="21"/>
        <end position="485"/>
    </location>
</feature>
<dbReference type="EMBL" id="AGNL01014520">
    <property type="protein sequence ID" value="EJK66672.1"/>
    <property type="molecule type" value="Genomic_DNA"/>
</dbReference>
<keyword evidence="2" id="KW-0732">Signal</keyword>
<sequence>MLTSIICCSSLLFAANKAHAFGRGPSALSSHRAVPTSLGSSKDPLTSSKDPLPAEVTADRLDPSTLSPCLDADDDCFTMAHLSAFVAEDWIRCYFEDCEALPDALGVPATKGDGISTTDVLSYLNVRRRPAPPTPNGNIVSVEIDQEVGEDDSAKTIHFSHEDSRRFTCNNQLHERRFPGEGGREGGVNTSRKSPSAVALLLTSSARLGEKDWLPHQGRPSSGRRPDGESPGSEGSKTGTKTLWRDRGRSGLLEARRGSATSGPGAPGEVATKPREIQNGFSSSMRTATRRRESAAHRPSFLQRLSTMVSKKQRRAKERRDRKVRLGWVLPLTCPVPPFSLHLKDEGYEAHYFNKGCCHGCTFVPPPDHALSAFMNQFYTRLLSLTLYSDIIHEVWKSESSLPTDPDLRSKATSLLLRLGISTALKGLLESEGFDFDFPLRRTFSDNEEAVAWEYQGHSKVPSQAGKEGVLQLPAALLFGVSHCV</sequence>
<accession>K0T8A7</accession>
<feature type="region of interest" description="Disordered" evidence="1">
    <location>
        <begin position="170"/>
        <end position="196"/>
    </location>
</feature>
<evidence type="ECO:0000256" key="2">
    <source>
        <dbReference type="SAM" id="SignalP"/>
    </source>
</evidence>
<feature type="region of interest" description="Disordered" evidence="1">
    <location>
        <begin position="26"/>
        <end position="56"/>
    </location>
</feature>
<feature type="compositionally biased region" description="Polar residues" evidence="1">
    <location>
        <begin position="37"/>
        <end position="49"/>
    </location>
</feature>
<organism evidence="3 4">
    <name type="scientific">Thalassiosira oceanica</name>
    <name type="common">Marine diatom</name>
    <dbReference type="NCBI Taxonomy" id="159749"/>
    <lineage>
        <taxon>Eukaryota</taxon>
        <taxon>Sar</taxon>
        <taxon>Stramenopiles</taxon>
        <taxon>Ochrophyta</taxon>
        <taxon>Bacillariophyta</taxon>
        <taxon>Coscinodiscophyceae</taxon>
        <taxon>Thalassiosirophycidae</taxon>
        <taxon>Thalassiosirales</taxon>
        <taxon>Thalassiosiraceae</taxon>
        <taxon>Thalassiosira</taxon>
    </lineage>
</organism>
<comment type="caution">
    <text evidence="3">The sequence shown here is derived from an EMBL/GenBank/DDBJ whole genome shotgun (WGS) entry which is preliminary data.</text>
</comment>
<evidence type="ECO:0000313" key="4">
    <source>
        <dbReference type="Proteomes" id="UP000266841"/>
    </source>
</evidence>
<evidence type="ECO:0000313" key="3">
    <source>
        <dbReference type="EMBL" id="EJK66672.1"/>
    </source>
</evidence>
<dbReference type="AlphaFoldDB" id="K0T8A7"/>
<proteinExistence type="predicted"/>
<dbReference type="Proteomes" id="UP000266841">
    <property type="component" value="Unassembled WGS sequence"/>
</dbReference>
<protein>
    <submittedName>
        <fullName evidence="3">Uncharacterized protein</fullName>
    </submittedName>
</protein>
<gene>
    <name evidence="3" type="ORF">THAOC_12386</name>
</gene>
<keyword evidence="4" id="KW-1185">Reference proteome</keyword>